<gene>
    <name evidence="1" type="ORF">ENL41_00835</name>
</gene>
<protein>
    <submittedName>
        <fullName evidence="1">Uncharacterized protein</fullName>
    </submittedName>
</protein>
<name>A0A7C5M478_UNCW3</name>
<dbReference type="EMBL" id="DRTV01000068">
    <property type="protein sequence ID" value="HHF57952.1"/>
    <property type="molecule type" value="Genomic_DNA"/>
</dbReference>
<dbReference type="Proteomes" id="UP000886014">
    <property type="component" value="Unassembled WGS sequence"/>
</dbReference>
<sequence length="135" mass="15216">MTFKASDRAGNVNLLKKKIILEKPLKTTLREIGENPQKYVGKVLLLEGYAWGWYAKNRPPEVEKLSKLPLAKGNIAKTRNTGTFSDGTALAFFPIIPVEAGKFRIYAIIHIVKDKWLLEPLLKKKYNSKKSSSDA</sequence>
<evidence type="ECO:0000313" key="1">
    <source>
        <dbReference type="EMBL" id="HHF57952.1"/>
    </source>
</evidence>
<dbReference type="AlphaFoldDB" id="A0A7C5M478"/>
<comment type="caution">
    <text evidence="1">The sequence shown here is derived from an EMBL/GenBank/DDBJ whole genome shotgun (WGS) entry which is preliminary data.</text>
</comment>
<reference evidence="1" key="1">
    <citation type="journal article" date="2020" name="mSystems">
        <title>Genome- and Community-Level Interaction Insights into Carbon Utilization and Element Cycling Functions of Hydrothermarchaeota in Hydrothermal Sediment.</title>
        <authorList>
            <person name="Zhou Z."/>
            <person name="Liu Y."/>
            <person name="Xu W."/>
            <person name="Pan J."/>
            <person name="Luo Z.H."/>
            <person name="Li M."/>
        </authorList>
    </citation>
    <scope>NUCLEOTIDE SEQUENCE [LARGE SCALE GENOMIC DNA]</scope>
    <source>
        <strain evidence="1">HyVt-94</strain>
    </source>
</reference>
<proteinExistence type="predicted"/>
<accession>A0A7C5M478</accession>
<organism evidence="1">
    <name type="scientific">candidate division WOR-3 bacterium</name>
    <dbReference type="NCBI Taxonomy" id="2052148"/>
    <lineage>
        <taxon>Bacteria</taxon>
        <taxon>Bacteria division WOR-3</taxon>
    </lineage>
</organism>